<organism evidence="4 5">
    <name type="scientific">Terrabacter lapilli</name>
    <dbReference type="NCBI Taxonomy" id="436231"/>
    <lineage>
        <taxon>Bacteria</taxon>
        <taxon>Bacillati</taxon>
        <taxon>Actinomycetota</taxon>
        <taxon>Actinomycetes</taxon>
        <taxon>Micrococcales</taxon>
        <taxon>Intrasporangiaceae</taxon>
        <taxon>Terrabacter</taxon>
    </lineage>
</organism>
<reference evidence="4 5" key="1">
    <citation type="journal article" date="2019" name="Int. J. Syst. Evol. Microbiol.">
        <title>The Global Catalogue of Microorganisms (GCM) 10K type strain sequencing project: providing services to taxonomists for standard genome sequencing and annotation.</title>
        <authorList>
            <consortium name="The Broad Institute Genomics Platform"/>
            <consortium name="The Broad Institute Genome Sequencing Center for Infectious Disease"/>
            <person name="Wu L."/>
            <person name="Ma J."/>
        </authorList>
    </citation>
    <scope>NUCLEOTIDE SEQUENCE [LARGE SCALE GENOMIC DNA]</scope>
    <source>
        <strain evidence="4 5">JCM 15628</strain>
    </source>
</reference>
<comment type="caution">
    <text evidence="4">The sequence shown here is derived from an EMBL/GenBank/DDBJ whole genome shotgun (WGS) entry which is preliminary data.</text>
</comment>
<dbReference type="SUPFAM" id="SSF48208">
    <property type="entry name" value="Six-hairpin glycosidases"/>
    <property type="match status" value="1"/>
</dbReference>
<dbReference type="Pfam" id="PF22422">
    <property type="entry name" value="MGH1-like_GH"/>
    <property type="match status" value="1"/>
</dbReference>
<name>A0ABN2SJN2_9MICO</name>
<evidence type="ECO:0000313" key="5">
    <source>
        <dbReference type="Proteomes" id="UP001500013"/>
    </source>
</evidence>
<dbReference type="Pfam" id="PF14742">
    <property type="entry name" value="GDE_N_bis"/>
    <property type="match status" value="1"/>
</dbReference>
<dbReference type="InterPro" id="IPR012341">
    <property type="entry name" value="6hp_glycosidase-like_sf"/>
</dbReference>
<proteinExistence type="predicted"/>
<evidence type="ECO:0000256" key="1">
    <source>
        <dbReference type="SAM" id="MobiDB-lite"/>
    </source>
</evidence>
<feature type="domain" description="Putative glycogen debranching enzyme N-terminal" evidence="2">
    <location>
        <begin position="22"/>
        <end position="204"/>
    </location>
</feature>
<sequence length="730" mass="79397">MSEGWAFTGGPPSSSNVSQVSLVEGRSFCVSDSSGDIGAGSSHGLVVRDTRFLDHFELRVDGESLESLTVQPLGPHAATFVTRRRPRHGHADSTLLVVRRRYVGNGMVEDITLDNLSGVDTSVTLTLTADTDFAGLFDVKEGHLDRQRLQDIVSNMDQTSLCFTLAGPEARGVEITGTGSYAVFRQGLVWRLALPARGTTTVTVLVVPSFGDVPLPTPYQPGVPRLESEPAREHRRWRERSPVVRSADARLDTLLGNCTHDLAGLRIDDPNHPRRILLAAGAPWFMTLFGRDSLLTAWMLLPLDPRVARATLEALAQDQGRVVDPRTEEEPGRILHEVRSGLTEESGTDEDTVYYGSVDATPLFVMLAGELHRWGVSDSELGVLRRHVDRALSWIEDYGDADGDGFVEYERASDRGLVNQGWKDSFDGITYASGAVAEAPLALAEVQGYAYAAFLAGAHFAESVHDEDRAHHLRERAAVLRRRFNEQFWLPDRGCYALALDGDKRPVDALGSNMGHCLWTGIVDEEHARQTAAALMSPEMFSGFGVRTLSSEAGAYNPMSYHNGSVWPHDNAIIAAGLRRYGFVSEANRIGLALLDAADGFDGHLPELFCGFGRDEFESPVPYPTSCSPQAWAAAAPLLLLRTFLGLEVDAAEGVVRLDPKVPEALLPLSVEQLHVGGELLAVHLKKKAWRATGLAGPLRIEPSGGEQPPVEPLWDPLSAPPALAEPAKL</sequence>
<dbReference type="InterPro" id="IPR054491">
    <property type="entry name" value="MGH1-like_GH"/>
</dbReference>
<dbReference type="Proteomes" id="UP001500013">
    <property type="component" value="Unassembled WGS sequence"/>
</dbReference>
<feature type="region of interest" description="Disordered" evidence="1">
    <location>
        <begin position="698"/>
        <end position="730"/>
    </location>
</feature>
<dbReference type="InterPro" id="IPR032856">
    <property type="entry name" value="GDE_N_bis"/>
</dbReference>
<evidence type="ECO:0000259" key="2">
    <source>
        <dbReference type="Pfam" id="PF14742"/>
    </source>
</evidence>
<evidence type="ECO:0000313" key="4">
    <source>
        <dbReference type="EMBL" id="GAA1987926.1"/>
    </source>
</evidence>
<accession>A0ABN2SJN2</accession>
<evidence type="ECO:0000259" key="3">
    <source>
        <dbReference type="Pfam" id="PF22422"/>
    </source>
</evidence>
<feature type="domain" description="Mannosylglycerate hydrolase MGH1-like glycoside hydrolase" evidence="3">
    <location>
        <begin position="292"/>
        <end position="591"/>
    </location>
</feature>
<gene>
    <name evidence="4" type="ORF">GCM10009817_31850</name>
</gene>
<feature type="compositionally biased region" description="Low complexity" evidence="1">
    <location>
        <begin position="717"/>
        <end position="730"/>
    </location>
</feature>
<dbReference type="RefSeq" id="WP_344064695.1">
    <property type="nucleotide sequence ID" value="NZ_BAAAPU010000009.1"/>
</dbReference>
<dbReference type="Gene3D" id="1.50.10.10">
    <property type="match status" value="1"/>
</dbReference>
<dbReference type="EMBL" id="BAAAPU010000009">
    <property type="protein sequence ID" value="GAA1987926.1"/>
    <property type="molecule type" value="Genomic_DNA"/>
</dbReference>
<dbReference type="InterPro" id="IPR008928">
    <property type="entry name" value="6-hairpin_glycosidase_sf"/>
</dbReference>
<keyword evidence="5" id="KW-1185">Reference proteome</keyword>
<protein>
    <submittedName>
        <fullName evidence="4">Glycogen debranching N-terminal domain-containing protein</fullName>
    </submittedName>
</protein>